<keyword evidence="5" id="KW-0819">tRNA processing</keyword>
<accession>A0A8S2CY43</accession>
<dbReference type="Proteomes" id="UP000682733">
    <property type="component" value="Unassembled WGS sequence"/>
</dbReference>
<evidence type="ECO:0000313" key="15">
    <source>
        <dbReference type="Proteomes" id="UP000677228"/>
    </source>
</evidence>
<dbReference type="GO" id="GO:0004844">
    <property type="term" value="F:uracil DNA N-glycosylase activity"/>
    <property type="evidence" value="ECO:0007669"/>
    <property type="project" value="UniProtKB-UniRule"/>
</dbReference>
<keyword evidence="8 9" id="KW-0234">DNA repair</keyword>
<reference evidence="13" key="1">
    <citation type="submission" date="2021-02" db="EMBL/GenBank/DDBJ databases">
        <authorList>
            <person name="Nowell W R."/>
        </authorList>
    </citation>
    <scope>NUCLEOTIDE SEQUENCE</scope>
</reference>
<dbReference type="InterPro" id="IPR002043">
    <property type="entry name" value="UDG_fam1"/>
</dbReference>
<dbReference type="Pfam" id="PF26217">
    <property type="entry name" value="GDPGP1_N"/>
    <property type="match status" value="1"/>
</dbReference>
<dbReference type="Pfam" id="PF01900">
    <property type="entry name" value="RNase_P_Rpp14"/>
    <property type="match status" value="1"/>
</dbReference>
<dbReference type="SUPFAM" id="SSF160350">
    <property type="entry name" value="Rnp2-like"/>
    <property type="match status" value="1"/>
</dbReference>
<comment type="function">
    <text evidence="9">Excises uracil residues from the DNA which can arise as a result of misincorporation of dUMP residues by DNA polymerase or due to deamination of cytosine.</text>
</comment>
<dbReference type="SMART" id="SM00987">
    <property type="entry name" value="UreE_C"/>
    <property type="match status" value="1"/>
</dbReference>
<evidence type="ECO:0000256" key="2">
    <source>
        <dbReference type="ARBA" id="ARBA00008184"/>
    </source>
</evidence>
<dbReference type="PANTHER" id="PTHR11264:SF0">
    <property type="entry name" value="URACIL-DNA GLYCOSYLASE"/>
    <property type="match status" value="1"/>
</dbReference>
<evidence type="ECO:0000256" key="7">
    <source>
        <dbReference type="ARBA" id="ARBA00022801"/>
    </source>
</evidence>
<organism evidence="13 15">
    <name type="scientific">Didymodactylos carnosus</name>
    <dbReference type="NCBI Taxonomy" id="1234261"/>
    <lineage>
        <taxon>Eukaryota</taxon>
        <taxon>Metazoa</taxon>
        <taxon>Spiralia</taxon>
        <taxon>Gnathifera</taxon>
        <taxon>Rotifera</taxon>
        <taxon>Eurotatoria</taxon>
        <taxon>Bdelloidea</taxon>
        <taxon>Philodinida</taxon>
        <taxon>Philodinidae</taxon>
        <taxon>Didymodactylos</taxon>
    </lineage>
</organism>
<comment type="catalytic activity">
    <reaction evidence="1 9">
        <text>Hydrolyzes single-stranded DNA or mismatched double-stranded DNA and polynucleotides, releasing free uracil.</text>
        <dbReference type="EC" id="3.2.2.27"/>
    </reaction>
</comment>
<dbReference type="NCBIfam" id="TIGR00628">
    <property type="entry name" value="ung"/>
    <property type="match status" value="1"/>
</dbReference>
<comment type="subcellular location">
    <subcellularLocation>
        <location evidence="9">Mitochondrion</location>
    </subcellularLocation>
    <subcellularLocation>
        <location evidence="9">Nucleus</location>
    </subcellularLocation>
</comment>
<keyword evidence="9" id="KW-0539">Nucleus</keyword>
<protein>
    <recommendedName>
        <fullName evidence="4 9">Uracil-DNA glycosylase</fullName>
        <shortName evidence="9">UDG</shortName>
        <ecNumber evidence="4 9">3.2.2.27</ecNumber>
    </recommendedName>
</protein>
<evidence type="ECO:0000256" key="6">
    <source>
        <dbReference type="ARBA" id="ARBA00022763"/>
    </source>
</evidence>
<dbReference type="Proteomes" id="UP000677228">
    <property type="component" value="Unassembled WGS sequence"/>
</dbReference>
<dbReference type="EMBL" id="CAJNOK010000636">
    <property type="protein sequence ID" value="CAF0766205.1"/>
    <property type="molecule type" value="Genomic_DNA"/>
</dbReference>
<dbReference type="NCBIfam" id="NF003592">
    <property type="entry name" value="PRK05254.1-5"/>
    <property type="match status" value="1"/>
</dbReference>
<dbReference type="FunFam" id="3.40.470.10:FF:000001">
    <property type="entry name" value="Uracil-DNA glycosylase"/>
    <property type="match status" value="1"/>
</dbReference>
<dbReference type="InterPro" id="IPR036895">
    <property type="entry name" value="Uracil-DNA_glycosylase-like_sf"/>
</dbReference>
<keyword evidence="6 9" id="KW-0227">DNA damage</keyword>
<evidence type="ECO:0000313" key="14">
    <source>
        <dbReference type="EMBL" id="CAF3546498.1"/>
    </source>
</evidence>
<dbReference type="SUPFAM" id="SSF52141">
    <property type="entry name" value="Uracil-DNA glycosylase-like"/>
    <property type="match status" value="1"/>
</dbReference>
<dbReference type="HAMAP" id="MF_00148">
    <property type="entry name" value="UDG"/>
    <property type="match status" value="1"/>
</dbReference>
<dbReference type="AlphaFoldDB" id="A0A8S2CY43"/>
<dbReference type="PROSITE" id="PS00130">
    <property type="entry name" value="U_DNA_GLYCOSYLASE"/>
    <property type="match status" value="1"/>
</dbReference>
<dbReference type="CDD" id="cd10027">
    <property type="entry name" value="UDG-F1-like"/>
    <property type="match status" value="1"/>
</dbReference>
<dbReference type="InterPro" id="IPR005122">
    <property type="entry name" value="Uracil-DNA_glycosylase-like"/>
</dbReference>
<dbReference type="GO" id="GO:0005634">
    <property type="term" value="C:nucleus"/>
    <property type="evidence" value="ECO:0007669"/>
    <property type="project" value="UniProtKB-SubCell"/>
</dbReference>
<dbReference type="InterPro" id="IPR036265">
    <property type="entry name" value="HIT-like_sf"/>
</dbReference>
<evidence type="ECO:0000256" key="11">
    <source>
        <dbReference type="SAM" id="MobiDB-lite"/>
    </source>
</evidence>
<feature type="active site" description="Proton acceptor" evidence="9 10">
    <location>
        <position position="654"/>
    </location>
</feature>
<keyword evidence="9" id="KW-0496">Mitochondrion</keyword>
<dbReference type="Pfam" id="PF26216">
    <property type="entry name" value="GDPGP1_C"/>
    <property type="match status" value="1"/>
</dbReference>
<evidence type="ECO:0000256" key="4">
    <source>
        <dbReference type="ARBA" id="ARBA00012030"/>
    </source>
</evidence>
<dbReference type="InterPro" id="IPR058866">
    <property type="entry name" value="GDPGP1_N"/>
</dbReference>
<dbReference type="GO" id="GO:0001682">
    <property type="term" value="P:tRNA 5'-leader removal"/>
    <property type="evidence" value="ECO:0007669"/>
    <property type="project" value="InterPro"/>
</dbReference>
<dbReference type="NCBIfam" id="NF003588">
    <property type="entry name" value="PRK05254.1-1"/>
    <property type="match status" value="1"/>
</dbReference>
<dbReference type="PANTHER" id="PTHR11264">
    <property type="entry name" value="URACIL-DNA GLYCOSYLASE"/>
    <property type="match status" value="1"/>
</dbReference>
<dbReference type="InterPro" id="IPR038085">
    <property type="entry name" value="Rnp2-like_sf"/>
</dbReference>
<evidence type="ECO:0000256" key="5">
    <source>
        <dbReference type="ARBA" id="ARBA00022694"/>
    </source>
</evidence>
<dbReference type="InterPro" id="IPR002759">
    <property type="entry name" value="Pop5/Rpp14/Rnp2-like"/>
</dbReference>
<keyword evidence="7 9" id="KW-0378">Hydrolase</keyword>
<evidence type="ECO:0000259" key="12">
    <source>
        <dbReference type="SMART" id="SM00986"/>
    </source>
</evidence>
<dbReference type="GO" id="GO:0097510">
    <property type="term" value="P:base-excision repair, AP site formation via deaminated base removal"/>
    <property type="evidence" value="ECO:0007669"/>
    <property type="project" value="TreeGrafter"/>
</dbReference>
<feature type="compositionally biased region" description="Basic and acidic residues" evidence="11">
    <location>
        <begin position="550"/>
        <end position="563"/>
    </location>
</feature>
<dbReference type="GO" id="GO:0030677">
    <property type="term" value="C:ribonuclease P complex"/>
    <property type="evidence" value="ECO:0007669"/>
    <property type="project" value="InterPro"/>
</dbReference>
<evidence type="ECO:0000256" key="9">
    <source>
        <dbReference type="HAMAP-Rule" id="MF_03166"/>
    </source>
</evidence>
<dbReference type="SMART" id="SM00986">
    <property type="entry name" value="UDG"/>
    <property type="match status" value="1"/>
</dbReference>
<dbReference type="Pfam" id="PF03167">
    <property type="entry name" value="UDG"/>
    <property type="match status" value="1"/>
</dbReference>
<dbReference type="InterPro" id="IPR058865">
    <property type="entry name" value="GDPGP1_C"/>
</dbReference>
<dbReference type="Gene3D" id="3.30.70.3250">
    <property type="entry name" value="Ribonuclease P, Pop5 subunit"/>
    <property type="match status" value="1"/>
</dbReference>
<comment type="similarity">
    <text evidence="3">Belongs to the eukaryotic/archaeal RNase P protein component 2 family.</text>
</comment>
<name>A0A8S2CY43_9BILA</name>
<dbReference type="NCBIfam" id="NF003589">
    <property type="entry name" value="PRK05254.1-2"/>
    <property type="match status" value="1"/>
</dbReference>
<comment type="similarity">
    <text evidence="2 9">Belongs to the uracil-DNA glycosylase (UDG) superfamily. UNG family.</text>
</comment>
<dbReference type="SUPFAM" id="SSF54197">
    <property type="entry name" value="HIT-like"/>
    <property type="match status" value="1"/>
</dbReference>
<dbReference type="EC" id="3.2.2.27" evidence="4 9"/>
<evidence type="ECO:0000256" key="3">
    <source>
        <dbReference type="ARBA" id="ARBA00010800"/>
    </source>
</evidence>
<dbReference type="InterPro" id="IPR018085">
    <property type="entry name" value="Ura-DNA_Glyclase_AS"/>
</dbReference>
<dbReference type="GO" id="GO:0005739">
    <property type="term" value="C:mitochondrion"/>
    <property type="evidence" value="ECO:0007669"/>
    <property type="project" value="UniProtKB-SubCell"/>
</dbReference>
<evidence type="ECO:0000256" key="10">
    <source>
        <dbReference type="PROSITE-ProRule" id="PRU10072"/>
    </source>
</evidence>
<proteinExistence type="inferred from homology"/>
<evidence type="ECO:0000256" key="1">
    <source>
        <dbReference type="ARBA" id="ARBA00001400"/>
    </source>
</evidence>
<sequence length="814" mass="93592">MMFDPKIKRKNRKIKNRLEDDVEFYLRLEFADDNGNEVEEYILKNAIERSIATMYGEIGSQSIQVEIVSYRYGTALIRTKLKMMNRLRCALTLYGIHENRLCAFRIEKKTSAASNEQNIESSSTTSSLDIETDQSIYDPNAANFSSDPKTTCKLNQFDELLQKQWNRAKDQGLFAFHVDALEQRTLDGHLNYIIELNTNRFEKRRTPYPFDHVQTPFNENHFNYNKINDDEILFRLIYEVDKNNSEHLVIINNSPIRPYHVLLVPNRQSNQPQILTTDCLKFGMRFVSQSANPFIYAGFNSVCGYASINHAHLHGIYLPSNVFVQTVQCKPFFNRCWIMDLFDAHAFVFEVLHINEFDQIANLVCAITDYCVKNDIAHNLALLKGVSLSDKKLFALRIFIWYRKKIIGAKVHDRCNYACVELTGYMPLRFQDTFNEISEDDICRYLNEIALSKDEQTKIENDIKQLLANFEYSHIKKLTMDRKYRLRSSSVASAAASRSDKTDSSEVKTTTRQKRKRAPSVKTVTVVEKKSKVASKKSKPDTDVNNGPKENSKLKNDNNEMNKNDITVSSPISATSKKPITGDDLSLFNLITDPSWQKQLKPLFENHKTAKDIQSFLEKEWLGKKLIFPMKENIFEAFNQTPFDKVKVVLLGQDPYHDDGQAHGLAFSVPRTFGSSLPPSLKNIYKELERDIEGFKIPNHGCLEDWTKQGVLLLNAALTVEAHQANSHSRIGWHAFTDNIIEILSKERDGLVFLLWGNFAHKKEKLIDTTKHTIIKSSHPSPLSFARFFGCKCFSQANKALVNYGKDPIDWSIQ</sequence>
<gene>
    <name evidence="13" type="ORF">OVA965_LOCUS2830</name>
    <name evidence="14" type="ORF">TMI583_LOCUS2829</name>
</gene>
<dbReference type="Gene3D" id="3.40.470.10">
    <property type="entry name" value="Uracil-DNA glycosylase-like domain"/>
    <property type="match status" value="1"/>
</dbReference>
<evidence type="ECO:0000256" key="8">
    <source>
        <dbReference type="ARBA" id="ARBA00023204"/>
    </source>
</evidence>
<dbReference type="EMBL" id="CAJOBA010000636">
    <property type="protein sequence ID" value="CAF3546498.1"/>
    <property type="molecule type" value="Genomic_DNA"/>
</dbReference>
<feature type="region of interest" description="Disordered" evidence="11">
    <location>
        <begin position="491"/>
        <end position="565"/>
    </location>
</feature>
<evidence type="ECO:0000313" key="13">
    <source>
        <dbReference type="EMBL" id="CAF0766205.1"/>
    </source>
</evidence>
<feature type="domain" description="Uracil-DNA glycosylase-like" evidence="12">
    <location>
        <begin position="639"/>
        <end position="801"/>
    </location>
</feature>
<comment type="caution">
    <text evidence="13">The sequence shown here is derived from an EMBL/GenBank/DDBJ whole genome shotgun (WGS) entry which is preliminary data.</text>
</comment>